<protein>
    <submittedName>
        <fullName evidence="4">Retrovirus-related pol polyprotein from transposon</fullName>
    </submittedName>
</protein>
<evidence type="ECO:0000259" key="3">
    <source>
        <dbReference type="Pfam" id="PF17919"/>
    </source>
</evidence>
<dbReference type="InterPro" id="IPR041577">
    <property type="entry name" value="RT_RNaseH_2"/>
</dbReference>
<evidence type="ECO:0000313" key="4">
    <source>
        <dbReference type="EMBL" id="GFO26020.1"/>
    </source>
</evidence>
<keyword evidence="5" id="KW-1185">Reference proteome</keyword>
<dbReference type="EMBL" id="BLXT01005778">
    <property type="protein sequence ID" value="GFO26020.1"/>
    <property type="molecule type" value="Genomic_DNA"/>
</dbReference>
<dbReference type="GO" id="GO:0003824">
    <property type="term" value="F:catalytic activity"/>
    <property type="evidence" value="ECO:0007669"/>
    <property type="project" value="UniProtKB-KW"/>
</dbReference>
<feature type="domain" description="Reverse transcriptase/retrotransposon-derived protein RNase H-like" evidence="3">
    <location>
        <begin position="2"/>
        <end position="56"/>
    </location>
</feature>
<feature type="compositionally biased region" description="Polar residues" evidence="2">
    <location>
        <begin position="80"/>
        <end position="90"/>
    </location>
</feature>
<name>A0AAV4C020_9GAST</name>
<reference evidence="4 5" key="1">
    <citation type="journal article" date="2021" name="Elife">
        <title>Chloroplast acquisition without the gene transfer in kleptoplastic sea slugs, Plakobranchus ocellatus.</title>
        <authorList>
            <person name="Maeda T."/>
            <person name="Takahashi S."/>
            <person name="Yoshida T."/>
            <person name="Shimamura S."/>
            <person name="Takaki Y."/>
            <person name="Nagai Y."/>
            <person name="Toyoda A."/>
            <person name="Suzuki Y."/>
            <person name="Arimoto A."/>
            <person name="Ishii H."/>
            <person name="Satoh N."/>
            <person name="Nishiyama T."/>
            <person name="Hasebe M."/>
            <person name="Maruyama T."/>
            <person name="Minagawa J."/>
            <person name="Obokata J."/>
            <person name="Shigenobu S."/>
        </authorList>
    </citation>
    <scope>NUCLEOTIDE SEQUENCE [LARGE SCALE GENOMIC DNA]</scope>
</reference>
<evidence type="ECO:0000313" key="5">
    <source>
        <dbReference type="Proteomes" id="UP000735302"/>
    </source>
</evidence>
<keyword evidence="1" id="KW-0511">Multifunctional enzyme</keyword>
<gene>
    <name evidence="4" type="ORF">PoB_005252500</name>
</gene>
<accession>A0AAV4C020</accession>
<dbReference type="AlphaFoldDB" id="A0AAV4C020"/>
<dbReference type="PANTHER" id="PTHR37984:SF5">
    <property type="entry name" value="PROTEIN NYNRIN-LIKE"/>
    <property type="match status" value="1"/>
</dbReference>
<dbReference type="SUPFAM" id="SSF56672">
    <property type="entry name" value="DNA/RNA polymerases"/>
    <property type="match status" value="1"/>
</dbReference>
<evidence type="ECO:0000256" key="2">
    <source>
        <dbReference type="SAM" id="MobiDB-lite"/>
    </source>
</evidence>
<sequence length="141" mass="16036">MITTSPTLRHFDLSEEVTVAADTSQYGLEAALLQEGRPVCYSSCSLNKAERNYAQICQAASRPPVQQFLRVKTKARRDTNGNTKQQSATNIDKHNERRMVWEQARRFDRNQRILGCERRSHHSKCHDLQSGTDSDSISNAL</sequence>
<proteinExistence type="predicted"/>
<evidence type="ECO:0000256" key="1">
    <source>
        <dbReference type="ARBA" id="ARBA00023268"/>
    </source>
</evidence>
<dbReference type="Pfam" id="PF17919">
    <property type="entry name" value="RT_RNaseH_2"/>
    <property type="match status" value="1"/>
</dbReference>
<comment type="caution">
    <text evidence="4">The sequence shown here is derived from an EMBL/GenBank/DDBJ whole genome shotgun (WGS) entry which is preliminary data.</text>
</comment>
<feature type="region of interest" description="Disordered" evidence="2">
    <location>
        <begin position="75"/>
        <end position="94"/>
    </location>
</feature>
<dbReference type="Proteomes" id="UP000735302">
    <property type="component" value="Unassembled WGS sequence"/>
</dbReference>
<dbReference type="InterPro" id="IPR043502">
    <property type="entry name" value="DNA/RNA_pol_sf"/>
</dbReference>
<dbReference type="InterPro" id="IPR050951">
    <property type="entry name" value="Retrovirus_Pol_polyprotein"/>
</dbReference>
<dbReference type="PANTHER" id="PTHR37984">
    <property type="entry name" value="PROTEIN CBG26694"/>
    <property type="match status" value="1"/>
</dbReference>
<organism evidence="4 5">
    <name type="scientific">Plakobranchus ocellatus</name>
    <dbReference type="NCBI Taxonomy" id="259542"/>
    <lineage>
        <taxon>Eukaryota</taxon>
        <taxon>Metazoa</taxon>
        <taxon>Spiralia</taxon>
        <taxon>Lophotrochozoa</taxon>
        <taxon>Mollusca</taxon>
        <taxon>Gastropoda</taxon>
        <taxon>Heterobranchia</taxon>
        <taxon>Euthyneura</taxon>
        <taxon>Panpulmonata</taxon>
        <taxon>Sacoglossa</taxon>
        <taxon>Placobranchoidea</taxon>
        <taxon>Plakobranchidae</taxon>
        <taxon>Plakobranchus</taxon>
    </lineage>
</organism>